<sequence>MVIHPIIIPILKGISALFSLCRVPAYWFKEVSSFLKYHISEQDIYLFHQGTNYHSQQFLGCHFIQWEGKKGFRFTVWAPNAKSISVVGDFNHWNKESHLLERLTIEGLWVGFFTDVSPNQAYKYHIISSDDEVRLKSDPYALQSELRPKTASLTPEVSTYEWKDKNWLDKKKHYKPYASPMSIYEVHLGTWKKKDSGEYYTYKELATELIPYVKSLGFTHIELLPLAEHPFDLSWGYQITGYFSVTARYGNRNEFKYFIDQCHANDIGVIMDWVPGHFCRDDFALRRFDGRPLYEYADPKKAEKRSWGTLSFDFGRPEVQSFLISNALFWLEEYHIDGIRVDAVASMLYLNFDRSDWEDKIYNSYGGEENLEAFAFIRKLNKVIFSYEPNTLMMAEDSSDLPMVTAPTHSGGLGFNYKWNMGWMNDMLTYMKKDPVHRKWHHNLLTFSFMYTNSENFLLPLSHDEVVHGKKSLLDKMPGDQWQQFANLRLLYGYMTCHPGKSLQFMGGEFGQYAEWKDKEELDWHLLNYPLHEGIYNYVKSLNHFYQRYPELFELDHDSNGFEWIDPHNVDQSIIAFRRKSKEKNEELIVVCNFTPNVYYDYKIGVPIPGIYQEVFNSDKKEFGGSGQLNEKEHFSFPEKWHGLPQHIKVKIPPLAMTLFKNIDIMKERVV</sequence>
<evidence type="ECO:0000256" key="8">
    <source>
        <dbReference type="ARBA" id="ARBA00023056"/>
    </source>
</evidence>
<dbReference type="InterPro" id="IPR017853">
    <property type="entry name" value="GH"/>
</dbReference>
<dbReference type="PANTHER" id="PTHR43651">
    <property type="entry name" value="1,4-ALPHA-GLUCAN-BRANCHING ENZYME"/>
    <property type="match status" value="1"/>
</dbReference>
<dbReference type="InterPro" id="IPR013780">
    <property type="entry name" value="Glyco_hydro_b"/>
</dbReference>
<evidence type="ECO:0000259" key="12">
    <source>
        <dbReference type="SMART" id="SM00642"/>
    </source>
</evidence>
<dbReference type="InterPro" id="IPR014756">
    <property type="entry name" value="Ig_E-set"/>
</dbReference>
<dbReference type="InterPro" id="IPR006407">
    <property type="entry name" value="GlgB"/>
</dbReference>
<comment type="similarity">
    <text evidence="4 10">Belongs to the glycosyl hydrolase 13 family. GlgB subfamily.</text>
</comment>
<evidence type="ECO:0000256" key="1">
    <source>
        <dbReference type="ARBA" id="ARBA00000826"/>
    </source>
</evidence>
<dbReference type="Pfam" id="PF02806">
    <property type="entry name" value="Alpha-amylase_C"/>
    <property type="match status" value="1"/>
</dbReference>
<dbReference type="NCBIfam" id="NF008967">
    <property type="entry name" value="PRK12313.1"/>
    <property type="match status" value="1"/>
</dbReference>
<dbReference type="InterPro" id="IPR037439">
    <property type="entry name" value="Branching_enzy"/>
</dbReference>
<dbReference type="Gene3D" id="2.60.40.1180">
    <property type="entry name" value="Golgi alpha-mannosidase II"/>
    <property type="match status" value="1"/>
</dbReference>
<dbReference type="CDD" id="cd02855">
    <property type="entry name" value="E_set_GBE_prok_N"/>
    <property type="match status" value="1"/>
</dbReference>
<dbReference type="Gene3D" id="3.20.20.80">
    <property type="entry name" value="Glycosidases"/>
    <property type="match status" value="1"/>
</dbReference>
<dbReference type="Pfam" id="PF02922">
    <property type="entry name" value="CBM_48"/>
    <property type="match status" value="1"/>
</dbReference>
<dbReference type="OrthoDB" id="9800174at2"/>
<comment type="catalytic activity">
    <reaction evidence="1 10">
        <text>Transfers a segment of a (1-&gt;4)-alpha-D-glucan chain to a primary hydroxy group in a similar glucan chain.</text>
        <dbReference type="EC" id="2.4.1.18"/>
    </reaction>
</comment>
<dbReference type="InterPro" id="IPR006047">
    <property type="entry name" value="GH13_cat_dom"/>
</dbReference>
<dbReference type="GO" id="GO:0004553">
    <property type="term" value="F:hydrolase activity, hydrolyzing O-glycosyl compounds"/>
    <property type="evidence" value="ECO:0007669"/>
    <property type="project" value="InterPro"/>
</dbReference>
<evidence type="ECO:0000256" key="10">
    <source>
        <dbReference type="HAMAP-Rule" id="MF_00685"/>
    </source>
</evidence>
<evidence type="ECO:0000256" key="7">
    <source>
        <dbReference type="ARBA" id="ARBA00022679"/>
    </source>
</evidence>
<feature type="active site" description="Nucleophile" evidence="10 11">
    <location>
        <position position="342"/>
    </location>
</feature>
<dbReference type="InterPro" id="IPR004193">
    <property type="entry name" value="Glyco_hydro_13_N"/>
</dbReference>
<dbReference type="AlphaFoldDB" id="A0A494ZSL9"/>
<name>A0A494ZSL9_9BACI</name>
<evidence type="ECO:0000256" key="3">
    <source>
        <dbReference type="ARBA" id="ARBA00004964"/>
    </source>
</evidence>
<reference evidence="13 14" key="1">
    <citation type="journal article" date="2016" name="Int. J. Syst. Evol. Microbiol.">
        <title>Oceanobacillus halophilus sp. nov., a novel moderately halophilic bacterium from a hypersaline lake.</title>
        <authorList>
            <person name="Amoozegar M.A."/>
            <person name="Bagheri M."/>
            <person name="Makhdoumi A."/>
            <person name="Nikou M.M."/>
            <person name="Fazeli S.A.S."/>
            <person name="Schumann P."/>
            <person name="Sproer C."/>
            <person name="Sanchez-Porro C."/>
            <person name="Ventosa A."/>
        </authorList>
    </citation>
    <scope>NUCLEOTIDE SEQUENCE [LARGE SCALE GENOMIC DNA]</scope>
    <source>
        <strain evidence="13 14">DSM 23996</strain>
    </source>
</reference>
<dbReference type="GO" id="GO:0005978">
    <property type="term" value="P:glycogen biosynthetic process"/>
    <property type="evidence" value="ECO:0007669"/>
    <property type="project" value="UniProtKB-UniRule"/>
</dbReference>
<dbReference type="Proteomes" id="UP000269301">
    <property type="component" value="Unassembled WGS sequence"/>
</dbReference>
<dbReference type="PANTHER" id="PTHR43651:SF3">
    <property type="entry name" value="1,4-ALPHA-GLUCAN-BRANCHING ENZYME"/>
    <property type="match status" value="1"/>
</dbReference>
<proteinExistence type="inferred from homology"/>
<evidence type="ECO:0000256" key="9">
    <source>
        <dbReference type="ARBA" id="ARBA00023277"/>
    </source>
</evidence>
<dbReference type="InterPro" id="IPR044143">
    <property type="entry name" value="GlgB_N_E_set_prok"/>
</dbReference>
<keyword evidence="5 10" id="KW-0321">Glycogen metabolism</keyword>
<organism evidence="13 14">
    <name type="scientific">Oceanobacillus halophilus</name>
    <dbReference type="NCBI Taxonomy" id="930130"/>
    <lineage>
        <taxon>Bacteria</taxon>
        <taxon>Bacillati</taxon>
        <taxon>Bacillota</taxon>
        <taxon>Bacilli</taxon>
        <taxon>Bacillales</taxon>
        <taxon>Bacillaceae</taxon>
        <taxon>Oceanobacillus</taxon>
    </lineage>
</organism>
<dbReference type="SUPFAM" id="SSF81296">
    <property type="entry name" value="E set domains"/>
    <property type="match status" value="1"/>
</dbReference>
<evidence type="ECO:0000313" key="14">
    <source>
        <dbReference type="Proteomes" id="UP000269301"/>
    </source>
</evidence>
<evidence type="ECO:0000256" key="4">
    <source>
        <dbReference type="ARBA" id="ARBA00009000"/>
    </source>
</evidence>
<gene>
    <name evidence="10 13" type="primary">glgB</name>
    <name evidence="13" type="ORF">D8M06_18285</name>
</gene>
<dbReference type="EC" id="2.4.1.18" evidence="10"/>
<dbReference type="SUPFAM" id="SSF51445">
    <property type="entry name" value="(Trans)glycosidases"/>
    <property type="match status" value="1"/>
</dbReference>
<dbReference type="PIRSF" id="PIRSF000463">
    <property type="entry name" value="GlgB"/>
    <property type="match status" value="1"/>
</dbReference>
<dbReference type="GO" id="GO:0003844">
    <property type="term" value="F:1,4-alpha-glucan branching enzyme activity"/>
    <property type="evidence" value="ECO:0007669"/>
    <property type="project" value="UniProtKB-UniRule"/>
</dbReference>
<feature type="active site" description="Proton donor" evidence="10 11">
    <location>
        <position position="396"/>
    </location>
</feature>
<dbReference type="FunFam" id="2.60.40.1180:FF:000002">
    <property type="entry name" value="1,4-alpha-glucan branching enzyme GlgB"/>
    <property type="match status" value="1"/>
</dbReference>
<accession>A0A494ZSL9</accession>
<evidence type="ECO:0000256" key="11">
    <source>
        <dbReference type="PIRSR" id="PIRSR000463-1"/>
    </source>
</evidence>
<protein>
    <recommendedName>
        <fullName evidence="10">1,4-alpha-glucan branching enzyme GlgB</fullName>
        <ecNumber evidence="10">2.4.1.18</ecNumber>
    </recommendedName>
    <alternativeName>
        <fullName evidence="10">1,4-alpha-D-glucan:1,4-alpha-D-glucan 6-glucosyl-transferase</fullName>
    </alternativeName>
    <alternativeName>
        <fullName evidence="10">Alpha-(1-&gt;4)-glucan branching enzyme</fullName>
    </alternativeName>
    <alternativeName>
        <fullName evidence="10">Glycogen branching enzyme</fullName>
        <shortName evidence="10">BE</shortName>
    </alternativeName>
</protein>
<dbReference type="NCBIfam" id="TIGR01515">
    <property type="entry name" value="branching_enzym"/>
    <property type="match status" value="1"/>
</dbReference>
<feature type="domain" description="Glycosyl hydrolase family 13 catalytic" evidence="12">
    <location>
        <begin position="185"/>
        <end position="636"/>
    </location>
</feature>
<dbReference type="CDD" id="cd11322">
    <property type="entry name" value="AmyAc_Glg_BE"/>
    <property type="match status" value="1"/>
</dbReference>
<dbReference type="FunFam" id="3.20.20.80:FF:000003">
    <property type="entry name" value="1,4-alpha-glucan branching enzyme GlgB"/>
    <property type="match status" value="1"/>
</dbReference>
<comment type="caution">
    <text evidence="13">The sequence shown here is derived from an EMBL/GenBank/DDBJ whole genome shotgun (WGS) entry which is preliminary data.</text>
</comment>
<comment type="function">
    <text evidence="2 10">Catalyzes the formation of the alpha-1,6-glucosidic linkages in glycogen by scission of a 1,4-alpha-linked oligosaccharide from growing alpha-1,4-glucan chains and the subsequent attachment of the oligosaccharide to the alpha-1,6 position.</text>
</comment>
<dbReference type="UniPathway" id="UPA00164"/>
<dbReference type="Pfam" id="PF00128">
    <property type="entry name" value="Alpha-amylase"/>
    <property type="match status" value="1"/>
</dbReference>
<dbReference type="Gene3D" id="2.60.40.10">
    <property type="entry name" value="Immunoglobulins"/>
    <property type="match status" value="1"/>
</dbReference>
<keyword evidence="14" id="KW-1185">Reference proteome</keyword>
<dbReference type="SMART" id="SM00642">
    <property type="entry name" value="Aamy"/>
    <property type="match status" value="1"/>
</dbReference>
<keyword evidence="7 10" id="KW-0808">Transferase</keyword>
<dbReference type="EMBL" id="RBZP01000026">
    <property type="protein sequence ID" value="RKQ29075.1"/>
    <property type="molecule type" value="Genomic_DNA"/>
</dbReference>
<keyword evidence="9 10" id="KW-0119">Carbohydrate metabolism</keyword>
<dbReference type="InterPro" id="IPR013783">
    <property type="entry name" value="Ig-like_fold"/>
</dbReference>
<dbReference type="InterPro" id="IPR006048">
    <property type="entry name" value="A-amylase/branching_C"/>
</dbReference>
<dbReference type="NCBIfam" id="NF003811">
    <property type="entry name" value="PRK05402.1"/>
    <property type="match status" value="1"/>
</dbReference>
<comment type="subunit">
    <text evidence="10">Monomer.</text>
</comment>
<evidence type="ECO:0000256" key="5">
    <source>
        <dbReference type="ARBA" id="ARBA00022600"/>
    </source>
</evidence>
<dbReference type="SUPFAM" id="SSF51011">
    <property type="entry name" value="Glycosyl hydrolase domain"/>
    <property type="match status" value="1"/>
</dbReference>
<evidence type="ECO:0000256" key="6">
    <source>
        <dbReference type="ARBA" id="ARBA00022676"/>
    </source>
</evidence>
<dbReference type="GO" id="GO:0043169">
    <property type="term" value="F:cation binding"/>
    <property type="evidence" value="ECO:0007669"/>
    <property type="project" value="InterPro"/>
</dbReference>
<dbReference type="HAMAP" id="MF_00685">
    <property type="entry name" value="GlgB"/>
    <property type="match status" value="1"/>
</dbReference>
<comment type="pathway">
    <text evidence="3 10">Glycan biosynthesis; glycogen biosynthesis.</text>
</comment>
<evidence type="ECO:0000313" key="13">
    <source>
        <dbReference type="EMBL" id="RKQ29075.1"/>
    </source>
</evidence>
<keyword evidence="6 10" id="KW-0328">Glycosyltransferase</keyword>
<dbReference type="GO" id="GO:0005829">
    <property type="term" value="C:cytosol"/>
    <property type="evidence" value="ECO:0007669"/>
    <property type="project" value="TreeGrafter"/>
</dbReference>
<evidence type="ECO:0000256" key="2">
    <source>
        <dbReference type="ARBA" id="ARBA00002953"/>
    </source>
</evidence>
<keyword evidence="8 10" id="KW-0320">Glycogen biosynthesis</keyword>